<evidence type="ECO:0000259" key="4">
    <source>
        <dbReference type="PROSITE" id="PS50041"/>
    </source>
</evidence>
<keyword evidence="2" id="KW-1015">Disulfide bond</keyword>
<dbReference type="InterPro" id="IPR050111">
    <property type="entry name" value="C-type_lectin/snaclec_domain"/>
</dbReference>
<evidence type="ECO:0000256" key="3">
    <source>
        <dbReference type="SAM" id="SignalP"/>
    </source>
</evidence>
<dbReference type="PROSITE" id="PS00615">
    <property type="entry name" value="C_TYPE_LECTIN_1"/>
    <property type="match status" value="1"/>
</dbReference>
<proteinExistence type="evidence at transcript level"/>
<accession>A0A7G7WYW5</accession>
<dbReference type="PROSITE" id="PS51257">
    <property type="entry name" value="PROKAR_LIPOPROTEIN"/>
    <property type="match status" value="1"/>
</dbReference>
<dbReference type="PANTHER" id="PTHR22803">
    <property type="entry name" value="MANNOSE, PHOSPHOLIPASE, LECTIN RECEPTOR RELATED"/>
    <property type="match status" value="1"/>
</dbReference>
<dbReference type="SMART" id="SM00034">
    <property type="entry name" value="CLECT"/>
    <property type="match status" value="1"/>
</dbReference>
<reference evidence="5" key="1">
    <citation type="journal article" date="2020" name="Mar. Drugs">
        <title>Transcriptomic Analysis of Four Cerianthid (Cnidaria, Ceriantharia) Venoms.</title>
        <authorList>
            <person name="Klompen A.M.L."/>
            <person name="Macrander J."/>
            <person name="Reitzel A.M."/>
            <person name="Stampar S.N."/>
        </authorList>
    </citation>
    <scope>NUCLEOTIDE SEQUENCE</scope>
</reference>
<keyword evidence="1" id="KW-0430">Lectin</keyword>
<dbReference type="GO" id="GO:0030246">
    <property type="term" value="F:carbohydrate binding"/>
    <property type="evidence" value="ECO:0007669"/>
    <property type="project" value="UniProtKB-KW"/>
</dbReference>
<dbReference type="InterPro" id="IPR016186">
    <property type="entry name" value="C-type_lectin-like/link_sf"/>
</dbReference>
<evidence type="ECO:0000256" key="2">
    <source>
        <dbReference type="ARBA" id="ARBA00023157"/>
    </source>
</evidence>
<dbReference type="CDD" id="cd03590">
    <property type="entry name" value="CLECT_DC-SIGN_like"/>
    <property type="match status" value="1"/>
</dbReference>
<dbReference type="SUPFAM" id="SSF56436">
    <property type="entry name" value="C-type lectin-like"/>
    <property type="match status" value="1"/>
</dbReference>
<feature type="chain" id="PRO_5028962385" evidence="3">
    <location>
        <begin position="21"/>
        <end position="150"/>
    </location>
</feature>
<evidence type="ECO:0000256" key="1">
    <source>
        <dbReference type="ARBA" id="ARBA00022734"/>
    </source>
</evidence>
<keyword evidence="3" id="KW-0732">Signal</keyword>
<evidence type="ECO:0000313" key="5">
    <source>
        <dbReference type="EMBL" id="QNH72454.1"/>
    </source>
</evidence>
<name>A0A7G7WYW5_9CNID</name>
<protein>
    <submittedName>
        <fullName evidence="5">Toxin candidate TRINITY_DN20653_c5_g3_i1.p1</fullName>
    </submittedName>
</protein>
<dbReference type="Gene3D" id="3.10.100.10">
    <property type="entry name" value="Mannose-Binding Protein A, subunit A"/>
    <property type="match status" value="1"/>
</dbReference>
<dbReference type="FunFam" id="3.10.100.10:FF:000025">
    <property type="entry name" value="Mannose receptor C-type 1"/>
    <property type="match status" value="1"/>
</dbReference>
<dbReference type="EMBL" id="MT747520">
    <property type="protein sequence ID" value="QNH72454.1"/>
    <property type="molecule type" value="mRNA"/>
</dbReference>
<dbReference type="Pfam" id="PF00059">
    <property type="entry name" value="Lectin_C"/>
    <property type="match status" value="1"/>
</dbReference>
<feature type="domain" description="C-type lectin" evidence="4">
    <location>
        <begin position="30"/>
        <end position="146"/>
    </location>
</feature>
<sequence>MKFVLVALSVVLLYAMQVSGAGCPCGWVLYDGKCYYFSTEKKSWDDARQMCLEQHGDLASINTAQQQAFIDNQLKCLNNDIKFWIGANDKANEGTFVWSDGSTMSYTNWAAGEPNDNTNEDCVEILTKTFQWNDQQCSDINGYICRKASA</sequence>
<dbReference type="PROSITE" id="PS50041">
    <property type="entry name" value="C_TYPE_LECTIN_2"/>
    <property type="match status" value="1"/>
</dbReference>
<feature type="signal peptide" evidence="3">
    <location>
        <begin position="1"/>
        <end position="20"/>
    </location>
</feature>
<dbReference type="InterPro" id="IPR001304">
    <property type="entry name" value="C-type_lectin-like"/>
</dbReference>
<dbReference type="InterPro" id="IPR016187">
    <property type="entry name" value="CTDL_fold"/>
</dbReference>
<dbReference type="InterPro" id="IPR033989">
    <property type="entry name" value="CD209-like_CTLD"/>
</dbReference>
<organism evidence="5">
    <name type="scientific">Ceriantheomorphe brasiliensis</name>
    <dbReference type="NCBI Taxonomy" id="1048506"/>
    <lineage>
        <taxon>Eukaryota</taxon>
        <taxon>Metazoa</taxon>
        <taxon>Cnidaria</taxon>
        <taxon>Anthozoa</taxon>
        <taxon>Ceriantharia</taxon>
        <taxon>Spirularia</taxon>
        <taxon>Cerianthidae</taxon>
        <taxon>Ceriantheomorphe</taxon>
    </lineage>
</organism>
<reference evidence="5" key="2">
    <citation type="submission" date="2020-07" db="EMBL/GenBank/DDBJ databases">
        <authorList>
            <person name="Klompen A.L."/>
            <person name="Macrander J."/>
            <person name="Reitzel A.M."/>
            <person name="Stampar S.N."/>
        </authorList>
    </citation>
    <scope>NUCLEOTIDE SEQUENCE</scope>
</reference>
<dbReference type="InterPro" id="IPR018378">
    <property type="entry name" value="C-type_lectin_CS"/>
</dbReference>
<dbReference type="AlphaFoldDB" id="A0A7G7WYW5"/>